<dbReference type="CDD" id="cd00859">
    <property type="entry name" value="HisRS_anticodon"/>
    <property type="match status" value="1"/>
</dbReference>
<dbReference type="EnsemblFungi" id="PTTG_25703-t43_1">
    <property type="protein sequence ID" value="PTTG_25703-t43_1-p1"/>
    <property type="gene ID" value="PTTG_25703"/>
</dbReference>
<dbReference type="EC" id="6.1.1.21" evidence="3"/>
<evidence type="ECO:0000256" key="11">
    <source>
        <dbReference type="ARBA" id="ARBA00047639"/>
    </source>
</evidence>
<dbReference type="PROSITE" id="PS51185">
    <property type="entry name" value="WHEP_TRS_2"/>
    <property type="match status" value="1"/>
</dbReference>
<dbReference type="EMBL" id="ADAS02000008">
    <property type="protein sequence ID" value="OAV98208.1"/>
    <property type="molecule type" value="Genomic_DNA"/>
</dbReference>
<evidence type="ECO:0000256" key="1">
    <source>
        <dbReference type="ARBA" id="ARBA00004496"/>
    </source>
</evidence>
<organism evidence="15">
    <name type="scientific">Puccinia triticina (isolate 1-1 / race 1 (BBBD))</name>
    <name type="common">Brown leaf rust fungus</name>
    <dbReference type="NCBI Taxonomy" id="630390"/>
    <lineage>
        <taxon>Eukaryota</taxon>
        <taxon>Fungi</taxon>
        <taxon>Dikarya</taxon>
        <taxon>Basidiomycota</taxon>
        <taxon>Pucciniomycotina</taxon>
        <taxon>Pucciniomycetes</taxon>
        <taxon>Pucciniales</taxon>
        <taxon>Pucciniaceae</taxon>
        <taxon>Puccinia</taxon>
    </lineage>
</organism>
<feature type="region of interest" description="Disordered" evidence="12">
    <location>
        <begin position="84"/>
        <end position="123"/>
    </location>
</feature>
<dbReference type="FunFam" id="3.40.50.800:FF:000015">
    <property type="entry name" value="Histidyl-tRNA synthetase, mitochondrial"/>
    <property type="match status" value="1"/>
</dbReference>
<evidence type="ECO:0000256" key="6">
    <source>
        <dbReference type="ARBA" id="ARBA00022741"/>
    </source>
</evidence>
<dbReference type="InterPro" id="IPR033656">
    <property type="entry name" value="HisRS_anticodon"/>
</dbReference>
<keyword evidence="9" id="KW-0030">Aminoacyl-tRNA synthetase</keyword>
<evidence type="ECO:0000313" key="15">
    <source>
        <dbReference type="EMBL" id="OAV98208.1"/>
    </source>
</evidence>
<evidence type="ECO:0000256" key="7">
    <source>
        <dbReference type="ARBA" id="ARBA00022840"/>
    </source>
</evidence>
<dbReference type="GO" id="GO:0006427">
    <property type="term" value="P:histidyl-tRNA aminoacylation"/>
    <property type="evidence" value="ECO:0007669"/>
    <property type="project" value="InterPro"/>
</dbReference>
<dbReference type="Gene3D" id="3.30.930.10">
    <property type="entry name" value="Bira Bifunctional Protein, Domain 2"/>
    <property type="match status" value="1"/>
</dbReference>
<dbReference type="InterPro" id="IPR041715">
    <property type="entry name" value="HisRS-like_core"/>
</dbReference>
<dbReference type="CDD" id="cd00773">
    <property type="entry name" value="HisRS-like_core"/>
    <property type="match status" value="1"/>
</dbReference>
<dbReference type="Pfam" id="PF03129">
    <property type="entry name" value="HGTP_anticodon"/>
    <property type="match status" value="1"/>
</dbReference>
<evidence type="ECO:0000256" key="12">
    <source>
        <dbReference type="SAM" id="MobiDB-lite"/>
    </source>
</evidence>
<dbReference type="VEuPathDB" id="FungiDB:PTTG_25703"/>
<evidence type="ECO:0000259" key="14">
    <source>
        <dbReference type="PROSITE" id="PS51185"/>
    </source>
</evidence>
<reference evidence="16 17" key="3">
    <citation type="journal article" date="2017" name="G3 (Bethesda)">
        <title>Comparative analysis highlights variable genome content of wheat rusts and divergence of the mating loci.</title>
        <authorList>
            <person name="Cuomo C.A."/>
            <person name="Bakkeren G."/>
            <person name="Khalil H.B."/>
            <person name="Panwar V."/>
            <person name="Joly D."/>
            <person name="Linning R."/>
            <person name="Sakthikumar S."/>
            <person name="Song X."/>
            <person name="Adiconis X."/>
            <person name="Fan L."/>
            <person name="Goldberg J.M."/>
            <person name="Levin J.Z."/>
            <person name="Young S."/>
            <person name="Zeng Q."/>
            <person name="Anikster Y."/>
            <person name="Bruce M."/>
            <person name="Wang M."/>
            <person name="Yin C."/>
            <person name="McCallum B."/>
            <person name="Szabo L.J."/>
            <person name="Hulbert S."/>
            <person name="Chen X."/>
            <person name="Fellers J.P."/>
        </authorList>
    </citation>
    <scope>NUCLEOTIDE SEQUENCE</scope>
    <source>
        <strain evidence="17">Isolate 1-1 / race 1 (BBBD)</strain>
        <strain evidence="16">isolate 1-1 / race 1 (BBBD)</strain>
    </source>
</reference>
<dbReference type="InterPro" id="IPR004154">
    <property type="entry name" value="Anticodon-bd"/>
</dbReference>
<dbReference type="InterPro" id="IPR036621">
    <property type="entry name" value="Anticodon-bd_dom_sf"/>
</dbReference>
<gene>
    <name evidence="15" type="ORF">PTTG_25703</name>
</gene>
<dbReference type="Pfam" id="PF13393">
    <property type="entry name" value="tRNA-synt_His"/>
    <property type="match status" value="1"/>
</dbReference>
<reference evidence="15" key="2">
    <citation type="submission" date="2016-05" db="EMBL/GenBank/DDBJ databases">
        <title>Comparative analysis highlights variable genome content of wheat rusts and divergence of the mating loci.</title>
        <authorList>
            <person name="Cuomo C.A."/>
            <person name="Bakkeren G."/>
            <person name="Szabo L."/>
            <person name="Khalil H."/>
            <person name="Joly D."/>
            <person name="Goldberg J."/>
            <person name="Young S."/>
            <person name="Zeng Q."/>
            <person name="Fellers J."/>
        </authorList>
    </citation>
    <scope>NUCLEOTIDE SEQUENCE [LARGE SCALE GENOMIC DNA]</scope>
    <source>
        <strain evidence="15">1-1 BBBD Race 1</strain>
    </source>
</reference>
<evidence type="ECO:0000256" key="10">
    <source>
        <dbReference type="ARBA" id="ARBA00030619"/>
    </source>
</evidence>
<dbReference type="AlphaFoldDB" id="A0A180H0S4"/>
<evidence type="ECO:0000256" key="8">
    <source>
        <dbReference type="ARBA" id="ARBA00022917"/>
    </source>
</evidence>
<dbReference type="SUPFAM" id="SSF52954">
    <property type="entry name" value="Class II aaRS ABD-related"/>
    <property type="match status" value="1"/>
</dbReference>
<dbReference type="PROSITE" id="PS50862">
    <property type="entry name" value="AA_TRNA_LIGASE_II"/>
    <property type="match status" value="1"/>
</dbReference>
<dbReference type="OrthoDB" id="1906957at2759"/>
<reference evidence="16" key="4">
    <citation type="submission" date="2025-05" db="UniProtKB">
        <authorList>
            <consortium name="EnsemblFungi"/>
        </authorList>
    </citation>
    <scope>IDENTIFICATION</scope>
    <source>
        <strain evidence="16">isolate 1-1 / race 1 (BBBD)</strain>
    </source>
</reference>
<dbReference type="Gene3D" id="1.10.287.10">
    <property type="entry name" value="S15/NS1, RNA-binding"/>
    <property type="match status" value="1"/>
</dbReference>
<dbReference type="HAMAP" id="MF_00127">
    <property type="entry name" value="His_tRNA_synth"/>
    <property type="match status" value="1"/>
</dbReference>
<evidence type="ECO:0000256" key="9">
    <source>
        <dbReference type="ARBA" id="ARBA00023146"/>
    </source>
</evidence>
<dbReference type="Gene3D" id="3.40.50.800">
    <property type="entry name" value="Anticodon-binding domain"/>
    <property type="match status" value="1"/>
</dbReference>
<sequence length="611" mass="68741">MTSRRLIRKLATTLLKHNQRNYNRGRFFNMEIQSDPLEELNAKIKNQGNHVRSLKSAPAERRDPTEIAQAIESLKNLKAELERLKGPQEPPPTNQQQSKSKKKDATSVPPTKFQLKVPKGTKDHHPKEMLIREKIFSTITKIFKLHGAVTIDTPVFELKEILSGKYGEDSKLIYDLQDQGGELCSLRYDLTVPFARFLAMNSKEYPSIKRYHIAKVYRRDQPAMTKGRMREFYQCDFDIAGATDPMIADAEVLTIACEVLEALEVGPFTIKLNHRKLLDGIFDLCGVPEDKFRAISSAVDKLDKMSWTDVRKEMTEEKNLDPEIADRIGEYVKLKGSEDLLAQLLEDQRLIANTTAKEGLEEMKLLMSYMNVFGIMPRISFDLSLARGLDYYTGVIYEAVVEGSAPPPKEVTATTTDEPSGEKSSRSKAKGKSNEPSETAEIDESQIGVGSIAAGGRYDNLVGMFSAGKDKIPCVGISFGVERIFSILKTKAAQNRMEKLRGKDVDVYVMSVGDGLLVERMKLCKELWDAGLSAEFMYKSKPKTQKQFEIVDRDQIPFAIILGPEELKSGHVRIKEQVGKEGNLAIQDKCGVVVERSQMISLLKERLYNPS</sequence>
<dbReference type="PANTHER" id="PTHR11476:SF7">
    <property type="entry name" value="HISTIDINE--TRNA LIGASE"/>
    <property type="match status" value="1"/>
</dbReference>
<dbReference type="GO" id="GO:0032543">
    <property type="term" value="P:mitochondrial translation"/>
    <property type="evidence" value="ECO:0007669"/>
    <property type="project" value="TreeGrafter"/>
</dbReference>
<dbReference type="STRING" id="630390.A0A180H0S4"/>
<dbReference type="GO" id="GO:0004821">
    <property type="term" value="F:histidine-tRNA ligase activity"/>
    <property type="evidence" value="ECO:0007669"/>
    <property type="project" value="UniProtKB-EC"/>
</dbReference>
<proteinExistence type="inferred from homology"/>
<feature type="region of interest" description="Disordered" evidence="12">
    <location>
        <begin position="405"/>
        <end position="445"/>
    </location>
</feature>
<dbReference type="GO" id="GO:0005524">
    <property type="term" value="F:ATP binding"/>
    <property type="evidence" value="ECO:0007669"/>
    <property type="project" value="UniProtKB-KW"/>
</dbReference>
<dbReference type="InterPro" id="IPR015807">
    <property type="entry name" value="His-tRNA-ligase"/>
</dbReference>
<name>A0A180H0S4_PUCT1</name>
<keyword evidence="7" id="KW-0067">ATP-binding</keyword>
<dbReference type="InterPro" id="IPR000738">
    <property type="entry name" value="WHEP-TRS_dom"/>
</dbReference>
<dbReference type="Pfam" id="PF00458">
    <property type="entry name" value="WHEP-TRS"/>
    <property type="match status" value="1"/>
</dbReference>
<dbReference type="PANTHER" id="PTHR11476">
    <property type="entry name" value="HISTIDYL-TRNA SYNTHETASE"/>
    <property type="match status" value="1"/>
</dbReference>
<evidence type="ECO:0000259" key="13">
    <source>
        <dbReference type="PROSITE" id="PS50862"/>
    </source>
</evidence>
<evidence type="ECO:0000313" key="17">
    <source>
        <dbReference type="Proteomes" id="UP000005240"/>
    </source>
</evidence>
<dbReference type="GO" id="GO:0005829">
    <property type="term" value="C:cytosol"/>
    <property type="evidence" value="ECO:0007669"/>
    <property type="project" value="TreeGrafter"/>
</dbReference>
<keyword evidence="5" id="KW-0436">Ligase</keyword>
<evidence type="ECO:0000313" key="16">
    <source>
        <dbReference type="EnsemblFungi" id="PTTG_25703-t43_1-p1"/>
    </source>
</evidence>
<feature type="domain" description="Aminoacyl-transfer RNA synthetases class-II family profile" evidence="13">
    <location>
        <begin position="120"/>
        <end position="377"/>
    </location>
</feature>
<dbReference type="SMART" id="SM00991">
    <property type="entry name" value="WHEP-TRS"/>
    <property type="match status" value="1"/>
</dbReference>
<dbReference type="SUPFAM" id="SSF55681">
    <property type="entry name" value="Class II aaRS and biotin synthetases"/>
    <property type="match status" value="1"/>
</dbReference>
<dbReference type="GO" id="GO:0005739">
    <property type="term" value="C:mitochondrion"/>
    <property type="evidence" value="ECO:0007669"/>
    <property type="project" value="TreeGrafter"/>
</dbReference>
<protein>
    <recommendedName>
        <fullName evidence="3">histidine--tRNA ligase</fullName>
        <ecNumber evidence="3">6.1.1.21</ecNumber>
    </recommendedName>
    <alternativeName>
        <fullName evidence="10">Histidyl-tRNA synthetase</fullName>
    </alternativeName>
</protein>
<comment type="catalytic activity">
    <reaction evidence="11">
        <text>tRNA(His) + L-histidine + ATP = L-histidyl-tRNA(His) + AMP + diphosphate + H(+)</text>
        <dbReference type="Rhea" id="RHEA:17313"/>
        <dbReference type="Rhea" id="RHEA-COMP:9665"/>
        <dbReference type="Rhea" id="RHEA-COMP:9689"/>
        <dbReference type="ChEBI" id="CHEBI:15378"/>
        <dbReference type="ChEBI" id="CHEBI:30616"/>
        <dbReference type="ChEBI" id="CHEBI:33019"/>
        <dbReference type="ChEBI" id="CHEBI:57595"/>
        <dbReference type="ChEBI" id="CHEBI:78442"/>
        <dbReference type="ChEBI" id="CHEBI:78527"/>
        <dbReference type="ChEBI" id="CHEBI:456215"/>
        <dbReference type="EC" id="6.1.1.21"/>
    </reaction>
</comment>
<dbReference type="InterPro" id="IPR009068">
    <property type="entry name" value="uS15_NS1_RNA-bd_sf"/>
</dbReference>
<dbReference type="InterPro" id="IPR045864">
    <property type="entry name" value="aa-tRNA-synth_II/BPL/LPL"/>
</dbReference>
<dbReference type="SUPFAM" id="SSF47060">
    <property type="entry name" value="S15/NS1 RNA-binding domain"/>
    <property type="match status" value="1"/>
</dbReference>
<dbReference type="GO" id="GO:0003723">
    <property type="term" value="F:RNA binding"/>
    <property type="evidence" value="ECO:0007669"/>
    <property type="project" value="TreeGrafter"/>
</dbReference>
<evidence type="ECO:0000256" key="4">
    <source>
        <dbReference type="ARBA" id="ARBA00022490"/>
    </source>
</evidence>
<evidence type="ECO:0000256" key="5">
    <source>
        <dbReference type="ARBA" id="ARBA00022598"/>
    </source>
</evidence>
<keyword evidence="17" id="KW-1185">Reference proteome</keyword>
<dbReference type="InterPro" id="IPR006195">
    <property type="entry name" value="aa-tRNA-synth_II"/>
</dbReference>
<keyword evidence="6" id="KW-0547">Nucleotide-binding</keyword>
<feature type="domain" description="WHEP-TRS" evidence="14">
    <location>
        <begin position="36"/>
        <end position="95"/>
    </location>
</feature>
<keyword evidence="4" id="KW-0963">Cytoplasm</keyword>
<dbReference type="Proteomes" id="UP000005240">
    <property type="component" value="Unassembled WGS sequence"/>
</dbReference>
<keyword evidence="8" id="KW-0648">Protein biosynthesis</keyword>
<comment type="similarity">
    <text evidence="2">Belongs to the class-II aminoacyl-tRNA synthetase family.</text>
</comment>
<comment type="subcellular location">
    <subcellularLocation>
        <location evidence="1">Cytoplasm</location>
    </subcellularLocation>
</comment>
<reference evidence="15" key="1">
    <citation type="submission" date="2009-11" db="EMBL/GenBank/DDBJ databases">
        <authorList>
            <consortium name="The Broad Institute Genome Sequencing Platform"/>
            <person name="Ward D."/>
            <person name="Feldgarden M."/>
            <person name="Earl A."/>
            <person name="Young S.K."/>
            <person name="Zeng Q."/>
            <person name="Koehrsen M."/>
            <person name="Alvarado L."/>
            <person name="Berlin A."/>
            <person name="Bochicchio J."/>
            <person name="Borenstein D."/>
            <person name="Chapman S.B."/>
            <person name="Chen Z."/>
            <person name="Engels R."/>
            <person name="Freedman E."/>
            <person name="Gellesch M."/>
            <person name="Goldberg J."/>
            <person name="Griggs A."/>
            <person name="Gujja S."/>
            <person name="Heilman E."/>
            <person name="Heiman D."/>
            <person name="Hepburn T."/>
            <person name="Howarth C."/>
            <person name="Jen D."/>
            <person name="Larson L."/>
            <person name="Lewis B."/>
            <person name="Mehta T."/>
            <person name="Park D."/>
            <person name="Pearson M."/>
            <person name="Roberts A."/>
            <person name="Saif S."/>
            <person name="Shea T."/>
            <person name="Shenoy N."/>
            <person name="Sisk P."/>
            <person name="Stolte C."/>
            <person name="Sykes S."/>
            <person name="Thomson T."/>
            <person name="Walk T."/>
            <person name="White J."/>
            <person name="Yandava C."/>
            <person name="Izard J."/>
            <person name="Baranova O.V."/>
            <person name="Blanton J.M."/>
            <person name="Tanner A.C."/>
            <person name="Dewhirst F.E."/>
            <person name="Haas B."/>
            <person name="Nusbaum C."/>
            <person name="Birren B."/>
        </authorList>
    </citation>
    <scope>NUCLEOTIDE SEQUENCE [LARGE SCALE GENOMIC DNA]</scope>
    <source>
        <strain evidence="15">1-1 BBBD Race 1</strain>
    </source>
</reference>
<evidence type="ECO:0000256" key="3">
    <source>
        <dbReference type="ARBA" id="ARBA00012815"/>
    </source>
</evidence>
<accession>A0A180H0S4</accession>
<evidence type="ECO:0000256" key="2">
    <source>
        <dbReference type="ARBA" id="ARBA00008226"/>
    </source>
</evidence>